<dbReference type="InterPro" id="IPR004843">
    <property type="entry name" value="Calcineurin-like_PHP"/>
</dbReference>
<feature type="compositionally biased region" description="Basic and acidic residues" evidence="1">
    <location>
        <begin position="408"/>
        <end position="419"/>
    </location>
</feature>
<evidence type="ECO:0000313" key="4">
    <source>
        <dbReference type="Proteomes" id="UP001642484"/>
    </source>
</evidence>
<keyword evidence="4" id="KW-1185">Reference proteome</keyword>
<dbReference type="Gene3D" id="3.60.21.10">
    <property type="match status" value="1"/>
</dbReference>
<dbReference type="SUPFAM" id="SSF56300">
    <property type="entry name" value="Metallo-dependent phosphatases"/>
    <property type="match status" value="1"/>
</dbReference>
<gene>
    <name evidence="3" type="ORF">CCMP2556_LOCUS19701</name>
</gene>
<evidence type="ECO:0000256" key="1">
    <source>
        <dbReference type="SAM" id="MobiDB-lite"/>
    </source>
</evidence>
<protein>
    <recommendedName>
        <fullName evidence="2">Calcineurin-like phosphoesterase domain-containing protein</fullName>
    </recommendedName>
</protein>
<evidence type="ECO:0000313" key="3">
    <source>
        <dbReference type="EMBL" id="CAK9034929.1"/>
    </source>
</evidence>
<accession>A0ABP0L9Q1</accession>
<comment type="caution">
    <text evidence="3">The sequence shown here is derived from an EMBL/GenBank/DDBJ whole genome shotgun (WGS) entry which is preliminary data.</text>
</comment>
<evidence type="ECO:0000259" key="2">
    <source>
        <dbReference type="Pfam" id="PF00149"/>
    </source>
</evidence>
<feature type="region of interest" description="Disordered" evidence="1">
    <location>
        <begin position="347"/>
        <end position="425"/>
    </location>
</feature>
<proteinExistence type="predicted"/>
<dbReference type="InterPro" id="IPR029052">
    <property type="entry name" value="Metallo-depent_PP-like"/>
</dbReference>
<name>A0ABP0L9Q1_9DINO</name>
<feature type="compositionally biased region" description="Low complexity" evidence="1">
    <location>
        <begin position="347"/>
        <end position="357"/>
    </location>
</feature>
<reference evidence="3 4" key="1">
    <citation type="submission" date="2024-02" db="EMBL/GenBank/DDBJ databases">
        <authorList>
            <person name="Chen Y."/>
            <person name="Shah S."/>
            <person name="Dougan E. K."/>
            <person name="Thang M."/>
            <person name="Chan C."/>
        </authorList>
    </citation>
    <scope>NUCLEOTIDE SEQUENCE [LARGE SCALE GENOMIC DNA]</scope>
</reference>
<dbReference type="EMBL" id="CAXAMN010011314">
    <property type="protein sequence ID" value="CAK9034929.1"/>
    <property type="molecule type" value="Genomic_DNA"/>
</dbReference>
<sequence length="596" mass="66308">MSPWSDRMHRAFEAPRHFFTQQVTDTRQELIKALTFANVMKVDLVTLGGDLVNFPSLQSVEKMLTELTRLQVPFLYTSGNHDWHLERLYAWEKTFDAQMWPTERGPLQKLYTASKGLPGNFSDPRFGYVSLDGLRVVCIDNSDFLIDEDQFQFFLQMTNSTERFVLLMHIPIYFPGVRWGPSDVMGHPEWGTGSDQNAALEGRLPWPSEAPPLVSRFIREVQRTAERRHLLAILTGHTHEDGVAPVPCTTWSADVNVRDALPSSCDTGVRQFTTRPNFAGGARLLVLRGLAGSTETAGSTVARAAEVVEEGERIEEPKTWTSIHVDLDLRAAAALLLMFFGHLEPSAPCSSGAGASPRSRRSSEEDGRPTSWESPTRTATAFEVEDETEDETEGWKEPVSHDEEDEEDRARSAREDLRAESSGPRRGFLQALTGLSASLALRRAASAESDYGTVKGTDMPKQDPKKCIYCQGEGILVCWRCGGSKKMTEIEDPTRFRDCSECEATGYKPCGTCQTTGLSPELLKTYSRDEKFRKVMARLRKTKCDEDGRAKIKRAMTNALAEVEAKFAAAEGRDAVILRAPEAAKIPEPSGTWIGS</sequence>
<dbReference type="Pfam" id="PF00149">
    <property type="entry name" value="Metallophos"/>
    <property type="match status" value="1"/>
</dbReference>
<feature type="compositionally biased region" description="Acidic residues" evidence="1">
    <location>
        <begin position="383"/>
        <end position="392"/>
    </location>
</feature>
<dbReference type="Proteomes" id="UP001642484">
    <property type="component" value="Unassembled WGS sequence"/>
</dbReference>
<organism evidence="3 4">
    <name type="scientific">Durusdinium trenchii</name>
    <dbReference type="NCBI Taxonomy" id="1381693"/>
    <lineage>
        <taxon>Eukaryota</taxon>
        <taxon>Sar</taxon>
        <taxon>Alveolata</taxon>
        <taxon>Dinophyceae</taxon>
        <taxon>Suessiales</taxon>
        <taxon>Symbiodiniaceae</taxon>
        <taxon>Durusdinium</taxon>
    </lineage>
</organism>
<feature type="domain" description="Calcineurin-like phosphoesterase" evidence="2">
    <location>
        <begin position="29"/>
        <end position="240"/>
    </location>
</feature>